<dbReference type="Pfam" id="PF19279">
    <property type="entry name" value="YegS_C"/>
    <property type="match status" value="1"/>
</dbReference>
<dbReference type="PROSITE" id="PS50146">
    <property type="entry name" value="DAGK"/>
    <property type="match status" value="1"/>
</dbReference>
<evidence type="ECO:0000259" key="6">
    <source>
        <dbReference type="PROSITE" id="PS50146"/>
    </source>
</evidence>
<evidence type="ECO:0000256" key="5">
    <source>
        <dbReference type="SAM" id="Phobius"/>
    </source>
</evidence>
<reference evidence="7" key="1">
    <citation type="journal article" date="2012" name="PLoS ONE">
        <title>Gene sets for utilization of primary and secondary nutrition supplies in the distal gut of endangered iberian lynx.</title>
        <authorList>
            <person name="Alcaide M."/>
            <person name="Messina E."/>
            <person name="Richter M."/>
            <person name="Bargiela R."/>
            <person name="Peplies J."/>
            <person name="Huws S.A."/>
            <person name="Newbold C.J."/>
            <person name="Golyshin P.N."/>
            <person name="Simon M.A."/>
            <person name="Lopez G."/>
            <person name="Yakimov M.M."/>
            <person name="Ferrer M."/>
        </authorList>
    </citation>
    <scope>NUCLEOTIDE SEQUENCE</scope>
</reference>
<dbReference type="PANTHER" id="PTHR12358">
    <property type="entry name" value="SPHINGOSINE KINASE"/>
    <property type="match status" value="1"/>
</dbReference>
<keyword evidence="5" id="KW-0472">Membrane</keyword>
<dbReference type="GO" id="GO:0005886">
    <property type="term" value="C:plasma membrane"/>
    <property type="evidence" value="ECO:0007669"/>
    <property type="project" value="TreeGrafter"/>
</dbReference>
<dbReference type="GO" id="GO:0005524">
    <property type="term" value="F:ATP binding"/>
    <property type="evidence" value="ECO:0007669"/>
    <property type="project" value="UniProtKB-KW"/>
</dbReference>
<dbReference type="InterPro" id="IPR017438">
    <property type="entry name" value="ATP-NAD_kinase_N"/>
</dbReference>
<keyword evidence="5" id="KW-1133">Transmembrane helix</keyword>
<dbReference type="Gene3D" id="3.40.50.10330">
    <property type="entry name" value="Probable inorganic polyphosphate/atp-NAD kinase, domain 1"/>
    <property type="match status" value="1"/>
</dbReference>
<dbReference type="GO" id="GO:0016301">
    <property type="term" value="F:kinase activity"/>
    <property type="evidence" value="ECO:0007669"/>
    <property type="project" value="UniProtKB-KW"/>
</dbReference>
<comment type="caution">
    <text evidence="7">The sequence shown here is derived from an EMBL/GenBank/DDBJ whole genome shotgun (WGS) entry which is preliminary data.</text>
</comment>
<dbReference type="InterPro" id="IPR016064">
    <property type="entry name" value="NAD/diacylglycerol_kinase_sf"/>
</dbReference>
<keyword evidence="1 7" id="KW-0808">Transferase</keyword>
<keyword evidence="2" id="KW-0547">Nucleotide-binding</keyword>
<accession>J9FB34</accession>
<sequence length="322" mass="36774">MEKKYESLKQEETDMSVEPNKWGIIYNPKAGTRKVKKRWEEIKTYMDSKGINYDYVQSEGFGSVERLSKILANNGYRTIVIVGGDGAVNDAINGIMLSDAEDKGNIALGIIPNGIGNDFARYWDLTTDYRSAVDCILNHRLKKIDVGYCSYFTGKEHVRRYFLNAVNIGLGARIVKITDQTKRFWGVKFLSYVAALFSLIFKRKLHRMHLRINGEHIRGRIMTVCVGSAWGWGQTPSAVPYNGWLDVSVIYRPEFRQILSGLWMLIQGRILNHKMVKSYRTKKVKVLRAQNASVDLDGRLLPKHFPLEIGILPEEITLIIPN</sequence>
<proteinExistence type="predicted"/>
<keyword evidence="3 7" id="KW-0418">Kinase</keyword>
<protein>
    <submittedName>
        <fullName evidence="7">Diacylglycerol kinase catalytic region</fullName>
        <ecNumber evidence="7">2.7.1.-</ecNumber>
    </submittedName>
</protein>
<feature type="transmembrane region" description="Helical" evidence="5">
    <location>
        <begin position="184"/>
        <end position="201"/>
    </location>
</feature>
<dbReference type="Pfam" id="PF00781">
    <property type="entry name" value="DAGK_cat"/>
    <property type="match status" value="1"/>
</dbReference>
<dbReference type="EMBL" id="AMCI01008042">
    <property type="protein sequence ID" value="EJW91643.1"/>
    <property type="molecule type" value="Genomic_DNA"/>
</dbReference>
<keyword evidence="5" id="KW-0812">Transmembrane</keyword>
<dbReference type="InterPro" id="IPR050187">
    <property type="entry name" value="Lipid_Phosphate_FormReg"/>
</dbReference>
<keyword evidence="4" id="KW-0067">ATP-binding</keyword>
<dbReference type="Gene3D" id="2.60.200.40">
    <property type="match status" value="1"/>
</dbReference>
<dbReference type="PANTHER" id="PTHR12358:SF106">
    <property type="entry name" value="LIPID KINASE YEGS"/>
    <property type="match status" value="1"/>
</dbReference>
<evidence type="ECO:0000256" key="4">
    <source>
        <dbReference type="ARBA" id="ARBA00022840"/>
    </source>
</evidence>
<evidence type="ECO:0000313" key="7">
    <source>
        <dbReference type="EMBL" id="EJW91643.1"/>
    </source>
</evidence>
<evidence type="ECO:0000256" key="2">
    <source>
        <dbReference type="ARBA" id="ARBA00022741"/>
    </source>
</evidence>
<dbReference type="InterPro" id="IPR045540">
    <property type="entry name" value="YegS/DAGK_C"/>
</dbReference>
<dbReference type="AlphaFoldDB" id="J9FB34"/>
<name>J9FB34_9ZZZZ</name>
<evidence type="ECO:0000256" key="1">
    <source>
        <dbReference type="ARBA" id="ARBA00022679"/>
    </source>
</evidence>
<evidence type="ECO:0000256" key="3">
    <source>
        <dbReference type="ARBA" id="ARBA00022777"/>
    </source>
</evidence>
<dbReference type="InterPro" id="IPR001206">
    <property type="entry name" value="Diacylglycerol_kinase_cat_dom"/>
</dbReference>
<feature type="domain" description="DAGKc" evidence="6">
    <location>
        <begin position="17"/>
        <end position="154"/>
    </location>
</feature>
<dbReference type="SUPFAM" id="SSF111331">
    <property type="entry name" value="NAD kinase/diacylglycerol kinase-like"/>
    <property type="match status" value="1"/>
</dbReference>
<organism evidence="7">
    <name type="scientific">gut metagenome</name>
    <dbReference type="NCBI Taxonomy" id="749906"/>
    <lineage>
        <taxon>unclassified sequences</taxon>
        <taxon>metagenomes</taxon>
        <taxon>organismal metagenomes</taxon>
    </lineage>
</organism>
<dbReference type="EC" id="2.7.1.-" evidence="7"/>
<gene>
    <name evidence="7" type="ORF">EVA_20242</name>
</gene>